<organism evidence="1 2">
    <name type="scientific">Cyclobacterium amurskyense</name>
    <dbReference type="NCBI Taxonomy" id="320787"/>
    <lineage>
        <taxon>Bacteria</taxon>
        <taxon>Pseudomonadati</taxon>
        <taxon>Bacteroidota</taxon>
        <taxon>Cytophagia</taxon>
        <taxon>Cytophagales</taxon>
        <taxon>Cyclobacteriaceae</taxon>
        <taxon>Cyclobacterium</taxon>
    </lineage>
</organism>
<protein>
    <recommendedName>
        <fullName evidence="3">Tetratricopeptide repeat protein</fullName>
    </recommendedName>
</protein>
<dbReference type="Gene3D" id="1.25.40.10">
    <property type="entry name" value="Tetratricopeptide repeat domain"/>
    <property type="match status" value="1"/>
</dbReference>
<dbReference type="Proteomes" id="UP000036520">
    <property type="component" value="Chromosome"/>
</dbReference>
<evidence type="ECO:0000313" key="1">
    <source>
        <dbReference type="EMBL" id="AKP51465.1"/>
    </source>
</evidence>
<proteinExistence type="predicted"/>
<dbReference type="SUPFAM" id="SSF48452">
    <property type="entry name" value="TPR-like"/>
    <property type="match status" value="1"/>
</dbReference>
<evidence type="ECO:0008006" key="3">
    <source>
        <dbReference type="Google" id="ProtNLM"/>
    </source>
</evidence>
<name>A0A0H4PEE6_9BACT</name>
<evidence type="ECO:0000313" key="2">
    <source>
        <dbReference type="Proteomes" id="UP000036520"/>
    </source>
</evidence>
<dbReference type="InterPro" id="IPR011990">
    <property type="entry name" value="TPR-like_helical_dom_sf"/>
</dbReference>
<dbReference type="STRING" id="320787.CA2015_2039"/>
<dbReference type="AlphaFoldDB" id="A0A0H4PEE6"/>
<sequence>MELNRPKEAIAAFQRVLFFGDEGFQQKVFPNIAKCYFLLEDFSTASRYYDLAYFAATTDSVKTDFTFKKIESLVREKSFPFAKVELYNLPEELSPVLSNKKSFYSGVIHYALGEYEESKASFLNIVPEDAKQKAIIESFSKLTKVEKINPKKARIMSMIIPGLGQFYAGDVRNGINSLVLNGSFAYLTLQTMFNYSIWDAAISILPWYQRYHMGGYNRAEEAAYEKIRRKKAEIFQEIIITVASAQQPMEMTRSNQSSTLNKYARENSN</sequence>
<reference evidence="1 2" key="1">
    <citation type="submission" date="2015-07" db="EMBL/GenBank/DDBJ databases">
        <authorList>
            <person name="Kim K.M."/>
        </authorList>
    </citation>
    <scope>NUCLEOTIDE SEQUENCE [LARGE SCALE GENOMIC DNA]</scope>
    <source>
        <strain evidence="1 2">KCTC 12363</strain>
    </source>
</reference>
<dbReference type="RefSeq" id="WP_157470410.1">
    <property type="nucleotide sequence ID" value="NZ_CP012040.1"/>
</dbReference>
<dbReference type="EMBL" id="CP012040">
    <property type="protein sequence ID" value="AKP51465.1"/>
    <property type="molecule type" value="Genomic_DNA"/>
</dbReference>
<accession>A0A0H4PEE6</accession>
<dbReference type="OrthoDB" id="1114497at2"/>
<dbReference type="KEGG" id="camu:CA2015_2039"/>
<keyword evidence="2" id="KW-1185">Reference proteome</keyword>
<gene>
    <name evidence="1" type="ORF">CA2015_2039</name>
</gene>